<protein>
    <submittedName>
        <fullName evidence="1">Phage portal protein</fullName>
    </submittedName>
</protein>
<dbReference type="Proteomes" id="UP000273977">
    <property type="component" value="Unassembled WGS sequence"/>
</dbReference>
<evidence type="ECO:0000313" key="1">
    <source>
        <dbReference type="EMBL" id="RPA65046.1"/>
    </source>
</evidence>
<gene>
    <name evidence="1" type="ORF">EF384_01145</name>
</gene>
<accession>A0A3N4GWH8</accession>
<sequence length="399" mass="46311">MTILERREILGLWESIKNRINKVELIGYEYPIDDHTKRVYLKQTSIDKVVNYVARTMSTAKFIIKTPDGKDDDFTHDWEYKLNVRPNRNQNATEFWQKAFYKLLFDNEVLIIMSDDDQMLIADSFVKDDSISLYDYRFTDVVVGQYTYKRPFIRSEVLYLKYGNEQLSKMIDGLFEDYADLFNSLLKSVWRNGQVRGSVSINKTGTFADAKERTEQVQSYLNNMFKIFDTKETAYVMTPNGMDIEEFSNKGNSSNIPFSDLNSARYAMTAEVAELVGIPSNLVFGDKLELEQNKKLYKENVVNPLIKMLTDEMNGLMISQSDYQKGLRLTISNVLTTDVFELSTQIDKLVASGVFSPNDILEELGRDKVDDPMMDKHYITKNYTEYQNNERGEEISEEN</sequence>
<dbReference type="NCBIfam" id="TIGR01537">
    <property type="entry name" value="portal_HK97"/>
    <property type="match status" value="1"/>
</dbReference>
<reference evidence="1 2" key="1">
    <citation type="submission" date="2018-11" db="EMBL/GenBank/DDBJ databases">
        <title>Aerococcus sp. SJQ22, whole genome shotgun sequence.</title>
        <authorList>
            <person name="Sun L."/>
            <person name="Gao X."/>
            <person name="Chen W."/>
            <person name="Huang K."/>
        </authorList>
    </citation>
    <scope>NUCLEOTIDE SEQUENCE [LARGE SCALE GENOMIC DNA]</scope>
    <source>
        <strain evidence="1 2">SJQ22</strain>
    </source>
</reference>
<comment type="caution">
    <text evidence="1">The sequence shown here is derived from an EMBL/GenBank/DDBJ whole genome shotgun (WGS) entry which is preliminary data.</text>
</comment>
<evidence type="ECO:0000313" key="2">
    <source>
        <dbReference type="Proteomes" id="UP000273977"/>
    </source>
</evidence>
<keyword evidence="2" id="KW-1185">Reference proteome</keyword>
<dbReference type="EMBL" id="RKMG01000002">
    <property type="protein sequence ID" value="RPA65046.1"/>
    <property type="molecule type" value="Genomic_DNA"/>
</dbReference>
<name>A0A3N4GWH8_9LACT</name>
<dbReference type="InterPro" id="IPR006944">
    <property type="entry name" value="Phage/GTA_portal"/>
</dbReference>
<proteinExistence type="predicted"/>
<dbReference type="AlphaFoldDB" id="A0A3N4GWH8"/>
<dbReference type="InterPro" id="IPR006427">
    <property type="entry name" value="Portal_HK97"/>
</dbReference>
<organism evidence="1 2">
    <name type="scientific">Aerococcus agrisoli</name>
    <dbReference type="NCBI Taxonomy" id="2487350"/>
    <lineage>
        <taxon>Bacteria</taxon>
        <taxon>Bacillati</taxon>
        <taxon>Bacillota</taxon>
        <taxon>Bacilli</taxon>
        <taxon>Lactobacillales</taxon>
        <taxon>Aerococcaceae</taxon>
        <taxon>Aerococcus</taxon>
    </lineage>
</organism>
<dbReference type="Pfam" id="PF04860">
    <property type="entry name" value="Phage_portal"/>
    <property type="match status" value="1"/>
</dbReference>